<evidence type="ECO:0000313" key="2">
    <source>
        <dbReference type="EMBL" id="GJT50739.1"/>
    </source>
</evidence>
<dbReference type="InterPro" id="IPR012340">
    <property type="entry name" value="NA-bd_OB-fold"/>
</dbReference>
<reference evidence="2" key="1">
    <citation type="journal article" date="2022" name="Int. J. Mol. Sci.">
        <title>Draft Genome of Tanacetum Coccineum: Genomic Comparison of Closely Related Tanacetum-Family Plants.</title>
        <authorList>
            <person name="Yamashiro T."/>
            <person name="Shiraishi A."/>
            <person name="Nakayama K."/>
            <person name="Satake H."/>
        </authorList>
    </citation>
    <scope>NUCLEOTIDE SEQUENCE</scope>
</reference>
<feature type="region of interest" description="Disordered" evidence="1">
    <location>
        <begin position="152"/>
        <end position="217"/>
    </location>
</feature>
<reference evidence="2" key="2">
    <citation type="submission" date="2022-01" db="EMBL/GenBank/DDBJ databases">
        <authorList>
            <person name="Yamashiro T."/>
            <person name="Shiraishi A."/>
            <person name="Satake H."/>
            <person name="Nakayama K."/>
        </authorList>
    </citation>
    <scope>NUCLEOTIDE SEQUENCE</scope>
</reference>
<dbReference type="Gene3D" id="2.40.50.140">
    <property type="entry name" value="Nucleic acid-binding proteins"/>
    <property type="match status" value="1"/>
</dbReference>
<name>A0ABQ5EIK2_9ASTR</name>
<evidence type="ECO:0008006" key="4">
    <source>
        <dbReference type="Google" id="ProtNLM"/>
    </source>
</evidence>
<protein>
    <recommendedName>
        <fullName evidence="4">Replication factor A C-terminal domain-containing protein</fullName>
    </recommendedName>
</protein>
<comment type="caution">
    <text evidence="2">The sequence shown here is derived from an EMBL/GenBank/DDBJ whole genome shotgun (WGS) entry which is preliminary data.</text>
</comment>
<dbReference type="Proteomes" id="UP001151760">
    <property type="component" value="Unassembled WGS sequence"/>
</dbReference>
<dbReference type="EMBL" id="BQNB010016347">
    <property type="protein sequence ID" value="GJT50739.1"/>
    <property type="molecule type" value="Genomic_DNA"/>
</dbReference>
<feature type="compositionally biased region" description="Polar residues" evidence="1">
    <location>
        <begin position="161"/>
        <end position="171"/>
    </location>
</feature>
<gene>
    <name evidence="2" type="ORF">Tco_0976896</name>
</gene>
<sequence>MYFTKLHISDDIPKIAAFKQRYTVIVRVINDTGSTSLLLFDDMVFKLSEEQCYNLIKQHGPNYDDYFPDELNILVGKRLLFRFHYIDEHITNNNHVYQVKMMSGDEAMITLFKKDFIIKDVIDDMQTPLLSNAKSSKFNTVDTIPFNIVETPKLADESPKGNRSNGDSEGSSKAIESDRGDSGSGKHTIIDHDDNDEKEGKAKRVKKVVQVKVEPKD</sequence>
<proteinExistence type="predicted"/>
<evidence type="ECO:0000256" key="1">
    <source>
        <dbReference type="SAM" id="MobiDB-lite"/>
    </source>
</evidence>
<evidence type="ECO:0000313" key="3">
    <source>
        <dbReference type="Proteomes" id="UP001151760"/>
    </source>
</evidence>
<accession>A0ABQ5EIK2</accession>
<organism evidence="2 3">
    <name type="scientific">Tanacetum coccineum</name>
    <dbReference type="NCBI Taxonomy" id="301880"/>
    <lineage>
        <taxon>Eukaryota</taxon>
        <taxon>Viridiplantae</taxon>
        <taxon>Streptophyta</taxon>
        <taxon>Embryophyta</taxon>
        <taxon>Tracheophyta</taxon>
        <taxon>Spermatophyta</taxon>
        <taxon>Magnoliopsida</taxon>
        <taxon>eudicotyledons</taxon>
        <taxon>Gunneridae</taxon>
        <taxon>Pentapetalae</taxon>
        <taxon>asterids</taxon>
        <taxon>campanulids</taxon>
        <taxon>Asterales</taxon>
        <taxon>Asteraceae</taxon>
        <taxon>Asteroideae</taxon>
        <taxon>Anthemideae</taxon>
        <taxon>Anthemidinae</taxon>
        <taxon>Tanacetum</taxon>
    </lineage>
</organism>
<keyword evidence="3" id="KW-1185">Reference proteome</keyword>